<reference evidence="1" key="1">
    <citation type="submission" date="2014-09" db="EMBL/GenBank/DDBJ databases">
        <authorList>
            <person name="Magalhaes I.L.F."/>
            <person name="Oliveira U."/>
            <person name="Santos F.R."/>
            <person name="Vidigal T.H.D.A."/>
            <person name="Brescovit A.D."/>
            <person name="Santos A.J."/>
        </authorList>
    </citation>
    <scope>NUCLEOTIDE SEQUENCE</scope>
    <source>
        <tissue evidence="1">Shoot tissue taken approximately 20 cm above the soil surface</tissue>
    </source>
</reference>
<dbReference type="AlphaFoldDB" id="A0A0A9AEF5"/>
<sequence length="35" mass="4233">MKRNTMCCTRDLFKQLWSCPLLMITYVRFPGPLLR</sequence>
<dbReference type="EMBL" id="GBRH01250550">
    <property type="protein sequence ID" value="JAD47345.1"/>
    <property type="molecule type" value="Transcribed_RNA"/>
</dbReference>
<organism evidence="1">
    <name type="scientific">Arundo donax</name>
    <name type="common">Giant reed</name>
    <name type="synonym">Donax arundinaceus</name>
    <dbReference type="NCBI Taxonomy" id="35708"/>
    <lineage>
        <taxon>Eukaryota</taxon>
        <taxon>Viridiplantae</taxon>
        <taxon>Streptophyta</taxon>
        <taxon>Embryophyta</taxon>
        <taxon>Tracheophyta</taxon>
        <taxon>Spermatophyta</taxon>
        <taxon>Magnoliopsida</taxon>
        <taxon>Liliopsida</taxon>
        <taxon>Poales</taxon>
        <taxon>Poaceae</taxon>
        <taxon>PACMAD clade</taxon>
        <taxon>Arundinoideae</taxon>
        <taxon>Arundineae</taxon>
        <taxon>Arundo</taxon>
    </lineage>
</organism>
<proteinExistence type="predicted"/>
<evidence type="ECO:0000313" key="1">
    <source>
        <dbReference type="EMBL" id="JAD47345.1"/>
    </source>
</evidence>
<accession>A0A0A9AEF5</accession>
<protein>
    <submittedName>
        <fullName evidence="1">Uncharacterized protein</fullName>
    </submittedName>
</protein>
<name>A0A0A9AEF5_ARUDO</name>
<reference evidence="1" key="2">
    <citation type="journal article" date="2015" name="Data Brief">
        <title>Shoot transcriptome of the giant reed, Arundo donax.</title>
        <authorList>
            <person name="Barrero R.A."/>
            <person name="Guerrero F.D."/>
            <person name="Moolhuijzen P."/>
            <person name="Goolsby J.A."/>
            <person name="Tidwell J."/>
            <person name="Bellgard S.E."/>
            <person name="Bellgard M.I."/>
        </authorList>
    </citation>
    <scope>NUCLEOTIDE SEQUENCE</scope>
    <source>
        <tissue evidence="1">Shoot tissue taken approximately 20 cm above the soil surface</tissue>
    </source>
</reference>